<evidence type="ECO:0000256" key="3">
    <source>
        <dbReference type="ARBA" id="ARBA00022517"/>
    </source>
</evidence>
<evidence type="ECO:0000313" key="7">
    <source>
        <dbReference type="EMBL" id="PRT52715.1"/>
    </source>
</evidence>
<dbReference type="GO" id="GO:0004521">
    <property type="term" value="F:RNA endonuclease activity"/>
    <property type="evidence" value="ECO:0007669"/>
    <property type="project" value="TreeGrafter"/>
</dbReference>
<dbReference type="GO" id="GO:0000479">
    <property type="term" value="P:endonucleolytic cleavage of tricistronic rRNA transcript (SSU-rRNA, 5.8S rRNA, LSU-rRNA)"/>
    <property type="evidence" value="ECO:0007669"/>
    <property type="project" value="TreeGrafter"/>
</dbReference>
<dbReference type="Pfam" id="PF05189">
    <property type="entry name" value="RTC_insert"/>
    <property type="match status" value="1"/>
</dbReference>
<dbReference type="PANTHER" id="PTHR11096:SF1">
    <property type="entry name" value="RNA 3'-TERMINAL PHOSPHATE CYCLASE-LIKE PROTEIN"/>
    <property type="match status" value="1"/>
</dbReference>
<feature type="domain" description="RNA 3'-terminal phosphate cyclase insert" evidence="6">
    <location>
        <begin position="180"/>
        <end position="275"/>
    </location>
</feature>
<evidence type="ECO:0000256" key="2">
    <source>
        <dbReference type="ARBA" id="ARBA00007089"/>
    </source>
</evidence>
<comment type="caution">
    <text evidence="7">The sequence shown here is derived from an EMBL/GenBank/DDBJ whole genome shotgun (WGS) entry which is preliminary data.</text>
</comment>
<keyword evidence="3" id="KW-0690">Ribosome biogenesis</keyword>
<evidence type="ECO:0000259" key="6">
    <source>
        <dbReference type="Pfam" id="PF05189"/>
    </source>
</evidence>
<gene>
    <name evidence="7" type="ORF">B9G98_00335</name>
</gene>
<dbReference type="SUPFAM" id="SSF55205">
    <property type="entry name" value="EPT/RTPC-like"/>
    <property type="match status" value="1"/>
</dbReference>
<dbReference type="InterPro" id="IPR000228">
    <property type="entry name" value="RNA3'_term_phos_cyc"/>
</dbReference>
<dbReference type="OrthoDB" id="1911237at2759"/>
<sequence>MLVFSGEDHFRQRLTLATLSGTPIKITGIRPDDMNPGLRDYEVSFLRLLEAITNGSVFEISYTGTTVIYTPGLIIGGTHTHNAPLTRAVGYFIEPLLWLGPFGKKPLTITLKGITTAPLDAGVDAIRTVLFPTLEKFGILDSELRIVKRGSAPKGGGEVILRMPFQVLQPSTIHAQNLIQVNKIRGIAYSTRVSPASVNRVIEAARAVLKPAQVETFVYSDATRGDESGLSPGFGITLVAETRSGWPVGTQAVADAGSVPEELGAQAGRQLLTELAMRGAVGRLELPLVLVMMALGKEDVGRLLIGKQMMDASTVQLLREIKSFMGTQATVREESDGLMLTIKGSGFVSASKKIA</sequence>
<feature type="domain" description="RNA 3'-terminal phosphate cyclase" evidence="5">
    <location>
        <begin position="4"/>
        <end position="330"/>
    </location>
</feature>
<dbReference type="InterPro" id="IPR013791">
    <property type="entry name" value="RNA3'-term_phos_cycl_insert"/>
</dbReference>
<evidence type="ECO:0000256" key="1">
    <source>
        <dbReference type="ARBA" id="ARBA00004604"/>
    </source>
</evidence>
<dbReference type="EMBL" id="NDIQ01000001">
    <property type="protein sequence ID" value="PRT52715.1"/>
    <property type="molecule type" value="Genomic_DNA"/>
</dbReference>
<dbReference type="InterPro" id="IPR036553">
    <property type="entry name" value="RPTC_insert"/>
</dbReference>
<name>A0A2T0FCM3_9ASCO</name>
<dbReference type="InterPro" id="IPR013792">
    <property type="entry name" value="RNA3'P_cycl/enolpyr_Trfase_a/b"/>
</dbReference>
<dbReference type="InterPro" id="IPR020719">
    <property type="entry name" value="RNA3'_term_phos_cycl-like_CS"/>
</dbReference>
<dbReference type="AlphaFoldDB" id="A0A2T0FCM3"/>
<dbReference type="CDD" id="cd00875">
    <property type="entry name" value="RNA_Cyclase_Class_I"/>
    <property type="match status" value="1"/>
</dbReference>
<dbReference type="GeneID" id="36514084"/>
<dbReference type="InterPro" id="IPR037136">
    <property type="entry name" value="RNA3'_phos_cyclase_dom_sf"/>
</dbReference>
<reference evidence="7 8" key="1">
    <citation type="submission" date="2017-04" db="EMBL/GenBank/DDBJ databases">
        <title>Genome sequencing of [Candida] sorbophila.</title>
        <authorList>
            <person name="Ahn J.O."/>
        </authorList>
    </citation>
    <scope>NUCLEOTIDE SEQUENCE [LARGE SCALE GENOMIC DNA]</scope>
    <source>
        <strain evidence="7 8">DS02</strain>
    </source>
</reference>
<dbReference type="Proteomes" id="UP000238350">
    <property type="component" value="Unassembled WGS sequence"/>
</dbReference>
<comment type="similarity">
    <text evidence="2">Belongs to the RNA 3'-terminal cyclase family. Type 2 subfamily.</text>
</comment>
<protein>
    <submittedName>
        <fullName evidence="7">RNA 3'-terminal phosphate cyclase-like protein</fullName>
    </submittedName>
</protein>
<dbReference type="Pfam" id="PF01137">
    <property type="entry name" value="RTC"/>
    <property type="match status" value="1"/>
</dbReference>
<dbReference type="InterPro" id="IPR016443">
    <property type="entry name" value="RNA3'_term_phos_cyc_type_2"/>
</dbReference>
<dbReference type="PANTHER" id="PTHR11096">
    <property type="entry name" value="RNA 3' TERMINAL PHOSPHATE CYCLASE"/>
    <property type="match status" value="1"/>
</dbReference>
<evidence type="ECO:0000313" key="8">
    <source>
        <dbReference type="Proteomes" id="UP000238350"/>
    </source>
</evidence>
<evidence type="ECO:0000259" key="5">
    <source>
        <dbReference type="Pfam" id="PF01137"/>
    </source>
</evidence>
<dbReference type="GO" id="GO:0005730">
    <property type="term" value="C:nucleolus"/>
    <property type="evidence" value="ECO:0007669"/>
    <property type="project" value="UniProtKB-SubCell"/>
</dbReference>
<keyword evidence="8" id="KW-1185">Reference proteome</keyword>
<dbReference type="PROSITE" id="PS01287">
    <property type="entry name" value="RTC"/>
    <property type="match status" value="1"/>
</dbReference>
<dbReference type="Gene3D" id="3.30.360.20">
    <property type="entry name" value="RNA 3'-terminal phosphate cyclase, insert domain"/>
    <property type="match status" value="1"/>
</dbReference>
<dbReference type="Gene3D" id="3.65.10.20">
    <property type="entry name" value="RNA 3'-terminal phosphate cyclase domain"/>
    <property type="match status" value="1"/>
</dbReference>
<dbReference type="RefSeq" id="XP_024662661.1">
    <property type="nucleotide sequence ID" value="XM_024806893.1"/>
</dbReference>
<evidence type="ECO:0000256" key="4">
    <source>
        <dbReference type="ARBA" id="ARBA00023242"/>
    </source>
</evidence>
<comment type="subcellular location">
    <subcellularLocation>
        <location evidence="1">Nucleus</location>
        <location evidence="1">Nucleolus</location>
    </subcellularLocation>
</comment>
<keyword evidence="4" id="KW-0539">Nucleus</keyword>
<accession>A0A2T0FCM3</accession>
<dbReference type="InterPro" id="IPR023797">
    <property type="entry name" value="RNA3'_phos_cyclase_dom"/>
</dbReference>
<proteinExistence type="inferred from homology"/>
<dbReference type="STRING" id="45607.A0A2T0FCM3"/>
<organism evidence="7 8">
    <name type="scientific">Wickerhamiella sorbophila</name>
    <dbReference type="NCBI Taxonomy" id="45607"/>
    <lineage>
        <taxon>Eukaryota</taxon>
        <taxon>Fungi</taxon>
        <taxon>Dikarya</taxon>
        <taxon>Ascomycota</taxon>
        <taxon>Saccharomycotina</taxon>
        <taxon>Dipodascomycetes</taxon>
        <taxon>Dipodascales</taxon>
        <taxon>Trichomonascaceae</taxon>
        <taxon>Wickerhamiella</taxon>
    </lineage>
</organism>
<dbReference type="NCBIfam" id="TIGR03400">
    <property type="entry name" value="18S_RNA_Rcl1p"/>
    <property type="match status" value="1"/>
</dbReference>